<keyword evidence="3 4" id="KW-0808">Transferase</keyword>
<gene>
    <name evidence="4" type="ORF">EOE48_10375</name>
</gene>
<dbReference type="EMBL" id="SACP01000008">
    <property type="protein sequence ID" value="RVU18779.1"/>
    <property type="molecule type" value="Genomic_DNA"/>
</dbReference>
<dbReference type="PANTHER" id="PTHR43179">
    <property type="entry name" value="RHAMNOSYLTRANSFERASE WBBL"/>
    <property type="match status" value="1"/>
</dbReference>
<accession>A0A3S2XN24</accession>
<evidence type="ECO:0000256" key="1">
    <source>
        <dbReference type="ARBA" id="ARBA00006739"/>
    </source>
</evidence>
<dbReference type="GO" id="GO:0016757">
    <property type="term" value="F:glycosyltransferase activity"/>
    <property type="evidence" value="ECO:0007669"/>
    <property type="project" value="UniProtKB-KW"/>
</dbReference>
<evidence type="ECO:0000256" key="3">
    <source>
        <dbReference type="ARBA" id="ARBA00022679"/>
    </source>
</evidence>
<dbReference type="OrthoDB" id="9771846at2"/>
<evidence type="ECO:0000313" key="4">
    <source>
        <dbReference type="EMBL" id="RVU18779.1"/>
    </source>
</evidence>
<proteinExistence type="inferred from homology"/>
<protein>
    <submittedName>
        <fullName evidence="4">Rhamnosyltransferase</fullName>
    </submittedName>
</protein>
<comment type="caution">
    <text evidence="4">The sequence shown here is derived from an EMBL/GenBank/DDBJ whole genome shotgun (WGS) entry which is preliminary data.</text>
</comment>
<comment type="similarity">
    <text evidence="1">Belongs to the glycosyltransferase 2 family.</text>
</comment>
<dbReference type="Gene3D" id="3.90.550.10">
    <property type="entry name" value="Spore Coat Polysaccharide Biosynthesis Protein SpsA, Chain A"/>
    <property type="match status" value="1"/>
</dbReference>
<dbReference type="InterPro" id="IPR029044">
    <property type="entry name" value="Nucleotide-diphossugar_trans"/>
</dbReference>
<sequence length="299" mass="31841">MSDLPTGPAIAAVLYRPTPAHLDTLAGLAARAPAAYLYDNGGLGAVDRARLAAIPGLRLLGDGRNAGIATGLNAAAEAALADGRRHLLLLDQDATPGPDLPARLVAALERLAADGERVAVVGPQPRAGEGAHKPPRYPARPGVVPVGSLDPVDFLATTGSLIALDAFRAVGPFRDDFFIDGVDLEWCFRAWARGWSCWADRDTGIVHHVGGGTIRARFLPVAMPRQSLPRMATYLRNSVYAWRLAHVPWRWRLRQAAYLPLQAGLYWADSGYRPAVLARLGRGVLDGLRGRLGPPAGLG</sequence>
<organism evidence="4 5">
    <name type="scientific">Methylobacterium oryzihabitans</name>
    <dbReference type="NCBI Taxonomy" id="2499852"/>
    <lineage>
        <taxon>Bacteria</taxon>
        <taxon>Pseudomonadati</taxon>
        <taxon>Pseudomonadota</taxon>
        <taxon>Alphaproteobacteria</taxon>
        <taxon>Hyphomicrobiales</taxon>
        <taxon>Methylobacteriaceae</taxon>
        <taxon>Methylobacterium</taxon>
    </lineage>
</organism>
<dbReference type="RefSeq" id="WP_127728722.1">
    <property type="nucleotide sequence ID" value="NZ_SACP01000008.1"/>
</dbReference>
<dbReference type="SUPFAM" id="SSF53448">
    <property type="entry name" value="Nucleotide-diphospho-sugar transferases"/>
    <property type="match status" value="1"/>
</dbReference>
<name>A0A3S2XN24_9HYPH</name>
<dbReference type="Proteomes" id="UP000286997">
    <property type="component" value="Unassembled WGS sequence"/>
</dbReference>
<reference evidence="4 5" key="1">
    <citation type="submission" date="2019-01" db="EMBL/GenBank/DDBJ databases">
        <authorList>
            <person name="Chen W.-M."/>
        </authorList>
    </citation>
    <scope>NUCLEOTIDE SEQUENCE [LARGE SCALE GENOMIC DNA]</scope>
    <source>
        <strain evidence="4 5">TER-1</strain>
    </source>
</reference>
<keyword evidence="5" id="KW-1185">Reference proteome</keyword>
<keyword evidence="2" id="KW-0328">Glycosyltransferase</keyword>
<dbReference type="PANTHER" id="PTHR43179:SF12">
    <property type="entry name" value="GALACTOFURANOSYLTRANSFERASE GLFT2"/>
    <property type="match status" value="1"/>
</dbReference>
<evidence type="ECO:0000313" key="5">
    <source>
        <dbReference type="Proteomes" id="UP000286997"/>
    </source>
</evidence>
<dbReference type="AlphaFoldDB" id="A0A3S2XN24"/>
<evidence type="ECO:0000256" key="2">
    <source>
        <dbReference type="ARBA" id="ARBA00022676"/>
    </source>
</evidence>